<name>A0A2T7SND8_9ACTN</name>
<organism evidence="2 3">
    <name type="scientific">Streptomyces scopuliridis RB72</name>
    <dbReference type="NCBI Taxonomy" id="1440053"/>
    <lineage>
        <taxon>Bacteria</taxon>
        <taxon>Bacillati</taxon>
        <taxon>Actinomycetota</taxon>
        <taxon>Actinomycetes</taxon>
        <taxon>Kitasatosporales</taxon>
        <taxon>Streptomycetaceae</taxon>
        <taxon>Streptomyces</taxon>
    </lineage>
</organism>
<dbReference type="Proteomes" id="UP000245992">
    <property type="component" value="Unassembled WGS sequence"/>
</dbReference>
<dbReference type="PROSITE" id="PS51186">
    <property type="entry name" value="GNAT"/>
    <property type="match status" value="1"/>
</dbReference>
<accession>A0A2T7SND8</accession>
<dbReference type="AlphaFoldDB" id="A0A2T7SND8"/>
<evidence type="ECO:0000313" key="2">
    <source>
        <dbReference type="EMBL" id="PVE04401.1"/>
    </source>
</evidence>
<dbReference type="Gene3D" id="3.40.630.30">
    <property type="match status" value="1"/>
</dbReference>
<dbReference type="InterPro" id="IPR016181">
    <property type="entry name" value="Acyl_CoA_acyltransferase"/>
</dbReference>
<dbReference type="GO" id="GO:0016747">
    <property type="term" value="F:acyltransferase activity, transferring groups other than amino-acyl groups"/>
    <property type="evidence" value="ECO:0007669"/>
    <property type="project" value="InterPro"/>
</dbReference>
<dbReference type="Pfam" id="PF00583">
    <property type="entry name" value="Acetyltransf_1"/>
    <property type="match status" value="1"/>
</dbReference>
<proteinExistence type="predicted"/>
<dbReference type="EMBL" id="AZSP01000390">
    <property type="protein sequence ID" value="PVE04401.1"/>
    <property type="molecule type" value="Genomic_DNA"/>
</dbReference>
<keyword evidence="3" id="KW-1185">Reference proteome</keyword>
<dbReference type="SUPFAM" id="SSF55729">
    <property type="entry name" value="Acyl-CoA N-acyltransferases (Nat)"/>
    <property type="match status" value="1"/>
</dbReference>
<reference evidence="2 3" key="1">
    <citation type="submission" date="2013-12" db="EMBL/GenBank/DDBJ databases">
        <title>Annotated genome of Streptomyces scopuliridis.</title>
        <authorList>
            <person name="Olson J.B."/>
        </authorList>
    </citation>
    <scope>NUCLEOTIDE SEQUENCE [LARGE SCALE GENOMIC DNA]</scope>
    <source>
        <strain evidence="2 3">RB72</strain>
    </source>
</reference>
<gene>
    <name evidence="2" type="ORF">Y717_12155</name>
</gene>
<dbReference type="STRING" id="1440053.GCA_000718095_01350"/>
<evidence type="ECO:0000259" key="1">
    <source>
        <dbReference type="PROSITE" id="PS51186"/>
    </source>
</evidence>
<feature type="domain" description="N-acetyltransferase" evidence="1">
    <location>
        <begin position="1"/>
        <end position="76"/>
    </location>
</feature>
<protein>
    <recommendedName>
        <fullName evidence="1">N-acetyltransferase domain-containing protein</fullName>
    </recommendedName>
</protein>
<evidence type="ECO:0000313" key="3">
    <source>
        <dbReference type="Proteomes" id="UP000245992"/>
    </source>
</evidence>
<comment type="caution">
    <text evidence="2">The sequence shown here is derived from an EMBL/GenBank/DDBJ whole genome shotgun (WGS) entry which is preliminary data.</text>
</comment>
<sequence>MLPERLSTGTGRALLDELTARAAGAGYQDMRLWVLAGNERARRFYAKAGFAPDGAAEAFEVGGVSVPEVRYARRLSASVAAAPSLG</sequence>
<dbReference type="InterPro" id="IPR000182">
    <property type="entry name" value="GNAT_dom"/>
</dbReference>